<dbReference type="InterPro" id="IPR002347">
    <property type="entry name" value="SDR_fam"/>
</dbReference>
<dbReference type="KEGG" id="bmeg:BG04_4495"/>
<dbReference type="PRINTS" id="PR00080">
    <property type="entry name" value="SDRFAMILY"/>
</dbReference>
<dbReference type="Pfam" id="PF13561">
    <property type="entry name" value="adh_short_C2"/>
    <property type="match status" value="1"/>
</dbReference>
<comment type="similarity">
    <text evidence="1">Belongs to the short-chain dehydrogenases/reductases (SDR) family.</text>
</comment>
<dbReference type="Gene3D" id="3.40.50.720">
    <property type="entry name" value="NAD(P)-binding Rossmann-like Domain"/>
    <property type="match status" value="1"/>
</dbReference>
<dbReference type="RefSeq" id="WP_034652487.1">
    <property type="nucleotide sequence ID" value="NZ_BCVB01000005.1"/>
</dbReference>
<protein>
    <submittedName>
        <fullName evidence="3">Short chain dehydrogenase family protein</fullName>
    </submittedName>
</protein>
<dbReference type="GO" id="GO:0016491">
    <property type="term" value="F:oxidoreductase activity"/>
    <property type="evidence" value="ECO:0007669"/>
    <property type="project" value="UniProtKB-KW"/>
</dbReference>
<dbReference type="InterPro" id="IPR051122">
    <property type="entry name" value="SDR_DHRS6-like"/>
</dbReference>
<evidence type="ECO:0000313" key="3">
    <source>
        <dbReference type="EMBL" id="AJI20633.1"/>
    </source>
</evidence>
<dbReference type="HOGENOM" id="CLU_010194_1_2_9"/>
<dbReference type="PRINTS" id="PR00081">
    <property type="entry name" value="GDHRDH"/>
</dbReference>
<dbReference type="GeneID" id="93642499"/>
<name>A0A0B6AJ65_PRIM2</name>
<dbReference type="PANTHER" id="PTHR43477">
    <property type="entry name" value="DIHYDROANTICAPSIN 7-DEHYDROGENASE"/>
    <property type="match status" value="1"/>
</dbReference>
<reference evidence="3 4" key="1">
    <citation type="journal article" date="2015" name="Genome Announc.">
        <title>Complete genome sequences for 35 biothreat assay-relevant bacillus species.</title>
        <authorList>
            <person name="Johnson S.L."/>
            <person name="Daligault H.E."/>
            <person name="Davenport K.W."/>
            <person name="Jaissle J."/>
            <person name="Frey K.G."/>
            <person name="Ladner J.T."/>
            <person name="Broomall S.M."/>
            <person name="Bishop-Lilly K.A."/>
            <person name="Bruce D.C."/>
            <person name="Gibbons H.S."/>
            <person name="Coyne S.R."/>
            <person name="Lo C.C."/>
            <person name="Meincke L."/>
            <person name="Munk A.C."/>
            <person name="Koroleva G.I."/>
            <person name="Rosenzweig C.N."/>
            <person name="Palacios G.F."/>
            <person name="Redden C.L."/>
            <person name="Minogue T.D."/>
            <person name="Chain P.S."/>
        </authorList>
    </citation>
    <scope>NUCLEOTIDE SEQUENCE [LARGE SCALE GENOMIC DNA]</scope>
    <source>
        <strain evidence="4">ATCC 14581 / DSM 32 / JCM 2506 / NBRC 15308 / NCIMB 9376 / NCTC 10342 / NRRL B-14308 / VKM B-512</strain>
    </source>
</reference>
<organism evidence="3 4">
    <name type="scientific">Priestia megaterium (strain ATCC 14581 / DSM 32 / CCUG 1817 / JCM 2506 / NBRC 15308 / NCIMB 9376 / NCTC 10342 / NRRL B-14308 / VKM B-512 / Ford 19)</name>
    <name type="common">Bacillus megaterium</name>
    <dbReference type="NCBI Taxonomy" id="1348623"/>
    <lineage>
        <taxon>Bacteria</taxon>
        <taxon>Bacillati</taxon>
        <taxon>Bacillota</taxon>
        <taxon>Bacilli</taxon>
        <taxon>Bacillales</taxon>
        <taxon>Bacillaceae</taxon>
        <taxon>Priestia</taxon>
    </lineage>
</organism>
<evidence type="ECO:0000256" key="1">
    <source>
        <dbReference type="ARBA" id="ARBA00006484"/>
    </source>
</evidence>
<dbReference type="EMBL" id="CP009920">
    <property type="protein sequence ID" value="AJI20633.1"/>
    <property type="molecule type" value="Genomic_DNA"/>
</dbReference>
<gene>
    <name evidence="3" type="ORF">BG04_4495</name>
</gene>
<dbReference type="PANTHER" id="PTHR43477:SF1">
    <property type="entry name" value="DIHYDROANTICAPSIN 7-DEHYDROGENASE"/>
    <property type="match status" value="1"/>
</dbReference>
<dbReference type="InterPro" id="IPR036291">
    <property type="entry name" value="NAD(P)-bd_dom_sf"/>
</dbReference>
<dbReference type="AlphaFoldDB" id="A0A0B6AJ65"/>
<dbReference type="SUPFAM" id="SSF51735">
    <property type="entry name" value="NAD(P)-binding Rossmann-fold domains"/>
    <property type="match status" value="1"/>
</dbReference>
<accession>A0A0B6AJ65</accession>
<evidence type="ECO:0000313" key="4">
    <source>
        <dbReference type="Proteomes" id="UP000031829"/>
    </source>
</evidence>
<evidence type="ECO:0000256" key="2">
    <source>
        <dbReference type="ARBA" id="ARBA00023002"/>
    </source>
</evidence>
<sequence length="239" mass="26425">MKEKWIIVTGAGSGIGKEIVKECVSKGYSVIACDINDGALKQLAEDTKGHIETHVVDVKKGNDVKDLFYQIKDKSLYGLVNNAGVYLGKNLLDYEENEIDFVMDINIKGYVYFSKYFGEVLMKKEVEGAIINISSVSGMEGSSDAIYGMSKAAILGLTKSCAMNFSPYIRVNAVAPTMVNTDMMKNIPEWRKNEYIAHQLIPSFVTPQDVADTVLFLLSPQAKHYTGATFDLNSGCYLR</sequence>
<dbReference type="GO" id="GO:0008206">
    <property type="term" value="P:bile acid metabolic process"/>
    <property type="evidence" value="ECO:0007669"/>
    <property type="project" value="UniProtKB-ARBA"/>
</dbReference>
<dbReference type="Proteomes" id="UP000031829">
    <property type="component" value="Chromosome"/>
</dbReference>
<dbReference type="FunFam" id="3.40.50.720:FF:000084">
    <property type="entry name" value="Short-chain dehydrogenase reductase"/>
    <property type="match status" value="1"/>
</dbReference>
<proteinExistence type="inferred from homology"/>
<keyword evidence="2" id="KW-0560">Oxidoreductase</keyword>
<dbReference type="CDD" id="cd05233">
    <property type="entry name" value="SDR_c"/>
    <property type="match status" value="1"/>
</dbReference>